<keyword evidence="2" id="KW-1185">Reference proteome</keyword>
<name>A0A0C2S2M5_AMAMK</name>
<organism evidence="1 2">
    <name type="scientific">Amanita muscaria (strain Koide BX008)</name>
    <dbReference type="NCBI Taxonomy" id="946122"/>
    <lineage>
        <taxon>Eukaryota</taxon>
        <taxon>Fungi</taxon>
        <taxon>Dikarya</taxon>
        <taxon>Basidiomycota</taxon>
        <taxon>Agaricomycotina</taxon>
        <taxon>Agaricomycetes</taxon>
        <taxon>Agaricomycetidae</taxon>
        <taxon>Agaricales</taxon>
        <taxon>Pluteineae</taxon>
        <taxon>Amanitaceae</taxon>
        <taxon>Amanita</taxon>
    </lineage>
</organism>
<protein>
    <submittedName>
        <fullName evidence="1">Uncharacterized protein</fullName>
    </submittedName>
</protein>
<evidence type="ECO:0000313" key="1">
    <source>
        <dbReference type="EMBL" id="KIL56915.1"/>
    </source>
</evidence>
<accession>A0A0C2S2M5</accession>
<dbReference type="Proteomes" id="UP000054549">
    <property type="component" value="Unassembled WGS sequence"/>
</dbReference>
<dbReference type="AlphaFoldDB" id="A0A0C2S2M5"/>
<evidence type="ECO:0000313" key="2">
    <source>
        <dbReference type="Proteomes" id="UP000054549"/>
    </source>
</evidence>
<reference evidence="1 2" key="1">
    <citation type="submission" date="2014-04" db="EMBL/GenBank/DDBJ databases">
        <title>Evolutionary Origins and Diversification of the Mycorrhizal Mutualists.</title>
        <authorList>
            <consortium name="DOE Joint Genome Institute"/>
            <consortium name="Mycorrhizal Genomics Consortium"/>
            <person name="Kohler A."/>
            <person name="Kuo A."/>
            <person name="Nagy L.G."/>
            <person name="Floudas D."/>
            <person name="Copeland A."/>
            <person name="Barry K.W."/>
            <person name="Cichocki N."/>
            <person name="Veneault-Fourrey C."/>
            <person name="LaButti K."/>
            <person name="Lindquist E.A."/>
            <person name="Lipzen A."/>
            <person name="Lundell T."/>
            <person name="Morin E."/>
            <person name="Murat C."/>
            <person name="Riley R."/>
            <person name="Ohm R."/>
            <person name="Sun H."/>
            <person name="Tunlid A."/>
            <person name="Henrissat B."/>
            <person name="Grigoriev I.V."/>
            <person name="Hibbett D.S."/>
            <person name="Martin F."/>
        </authorList>
    </citation>
    <scope>NUCLEOTIDE SEQUENCE [LARGE SCALE GENOMIC DNA]</scope>
    <source>
        <strain evidence="1 2">Koide BX008</strain>
    </source>
</reference>
<proteinExistence type="predicted"/>
<gene>
    <name evidence="1" type="ORF">M378DRAFT_16660</name>
</gene>
<dbReference type="EMBL" id="KN818392">
    <property type="protein sequence ID" value="KIL56915.1"/>
    <property type="molecule type" value="Genomic_DNA"/>
</dbReference>
<dbReference type="InParanoid" id="A0A0C2S2M5"/>
<sequence>MCTLPFHLRKSPSRSRVQFADADDGSADPTGVDSNVEAGRFSFAIEAAKALFAGYGRDSISPDVGSNYRDGNTDVAAAAYLSDTSAGAGAKGGNASDAANAFLSSDSLFH</sequence>
<dbReference type="HOGENOM" id="CLU_2170411_0_0_1"/>